<dbReference type="AlphaFoldDB" id="A0A7R9Q3K3"/>
<dbReference type="PROSITE" id="PS50240">
    <property type="entry name" value="TRYPSIN_DOM"/>
    <property type="match status" value="1"/>
</dbReference>
<dbReference type="EMBL" id="OC863576">
    <property type="protein sequence ID" value="CAD7631106.1"/>
    <property type="molecule type" value="Genomic_DNA"/>
</dbReference>
<protein>
    <recommendedName>
        <fullName evidence="1">Peptidase S1 domain-containing protein</fullName>
    </recommendedName>
</protein>
<dbReference type="InterPro" id="IPR001254">
    <property type="entry name" value="Trypsin_dom"/>
</dbReference>
<dbReference type="GO" id="GO:0004252">
    <property type="term" value="F:serine-type endopeptidase activity"/>
    <property type="evidence" value="ECO:0007669"/>
    <property type="project" value="InterPro"/>
</dbReference>
<dbReference type="PROSITE" id="PS00135">
    <property type="entry name" value="TRYPSIN_SER"/>
    <property type="match status" value="1"/>
</dbReference>
<dbReference type="Gene3D" id="2.40.10.10">
    <property type="entry name" value="Trypsin-like serine proteases"/>
    <property type="match status" value="1"/>
</dbReference>
<keyword evidence="3" id="KW-1185">Reference proteome</keyword>
<feature type="domain" description="Peptidase S1" evidence="1">
    <location>
        <begin position="1"/>
        <end position="133"/>
    </location>
</feature>
<dbReference type="GO" id="GO:0006508">
    <property type="term" value="P:proteolysis"/>
    <property type="evidence" value="ECO:0007669"/>
    <property type="project" value="InterPro"/>
</dbReference>
<dbReference type="InterPro" id="IPR043504">
    <property type="entry name" value="Peptidase_S1_PA_chymotrypsin"/>
</dbReference>
<evidence type="ECO:0000259" key="1">
    <source>
        <dbReference type="PROSITE" id="PS50240"/>
    </source>
</evidence>
<dbReference type="PANTHER" id="PTHR24260:SF136">
    <property type="entry name" value="GH08193P-RELATED"/>
    <property type="match status" value="1"/>
</dbReference>
<gene>
    <name evidence="2" type="ORF">OSB1V03_LOCUS11515</name>
</gene>
<dbReference type="InterPro" id="IPR033116">
    <property type="entry name" value="TRYPSIN_SER"/>
</dbReference>
<dbReference type="PANTHER" id="PTHR24260">
    <property type="match status" value="1"/>
</dbReference>
<organism evidence="2">
    <name type="scientific">Medioppia subpectinata</name>
    <dbReference type="NCBI Taxonomy" id="1979941"/>
    <lineage>
        <taxon>Eukaryota</taxon>
        <taxon>Metazoa</taxon>
        <taxon>Ecdysozoa</taxon>
        <taxon>Arthropoda</taxon>
        <taxon>Chelicerata</taxon>
        <taxon>Arachnida</taxon>
        <taxon>Acari</taxon>
        <taxon>Acariformes</taxon>
        <taxon>Sarcoptiformes</taxon>
        <taxon>Oribatida</taxon>
        <taxon>Brachypylina</taxon>
        <taxon>Oppioidea</taxon>
        <taxon>Oppiidae</taxon>
        <taxon>Medioppia</taxon>
    </lineage>
</organism>
<dbReference type="Proteomes" id="UP000759131">
    <property type="component" value="Unassembled WGS sequence"/>
</dbReference>
<dbReference type="Pfam" id="PF00089">
    <property type="entry name" value="Trypsin"/>
    <property type="match status" value="1"/>
</dbReference>
<feature type="non-terminal residue" evidence="2">
    <location>
        <position position="1"/>
    </location>
</feature>
<reference evidence="2" key="1">
    <citation type="submission" date="2020-11" db="EMBL/GenBank/DDBJ databases">
        <authorList>
            <person name="Tran Van P."/>
        </authorList>
    </citation>
    <scope>NUCLEOTIDE SEQUENCE</scope>
</reference>
<proteinExistence type="predicted"/>
<evidence type="ECO:0000313" key="3">
    <source>
        <dbReference type="Proteomes" id="UP000759131"/>
    </source>
</evidence>
<dbReference type="OrthoDB" id="7315458at2759"/>
<dbReference type="InterPro" id="IPR009003">
    <property type="entry name" value="Peptidase_S1_PA"/>
</dbReference>
<sequence>CLPARGLVNTGSEYALTTGWGNKGGGRLSPRIRQMGWVRIVATDPNLWPTNQTQVIYGHITPLTVGTAICDGDSGGPLVQYVSGRAVLIGVAMGWYNFNKSLYFSDCAANYPHSVMGWTRVSRYIDWIIGVINNDTYSGR</sequence>
<accession>A0A7R9Q3K3</accession>
<dbReference type="SUPFAM" id="SSF50494">
    <property type="entry name" value="Trypsin-like serine proteases"/>
    <property type="match status" value="1"/>
</dbReference>
<dbReference type="InterPro" id="IPR051333">
    <property type="entry name" value="CLIP_Serine_Protease"/>
</dbReference>
<evidence type="ECO:0000313" key="2">
    <source>
        <dbReference type="EMBL" id="CAD7631106.1"/>
    </source>
</evidence>
<dbReference type="EMBL" id="CAJPIZ010009001">
    <property type="protein sequence ID" value="CAG2111536.1"/>
    <property type="molecule type" value="Genomic_DNA"/>
</dbReference>
<name>A0A7R9Q3K3_9ACAR</name>